<dbReference type="GO" id="GO:0030008">
    <property type="term" value="C:TRAPP complex"/>
    <property type="evidence" value="ECO:0007669"/>
    <property type="project" value="TreeGrafter"/>
</dbReference>
<dbReference type="InterPro" id="IPR024096">
    <property type="entry name" value="NO_sig/Golgi_transp_ligand-bd"/>
</dbReference>
<feature type="non-terminal residue" evidence="3">
    <location>
        <position position="1"/>
    </location>
</feature>
<gene>
    <name evidence="3" type="ORF">PHACADRAFT_65402</name>
</gene>
<evidence type="ECO:0000256" key="2">
    <source>
        <dbReference type="SAM" id="MobiDB-lite"/>
    </source>
</evidence>
<dbReference type="KEGG" id="pco:PHACADRAFT_65402"/>
<dbReference type="AlphaFoldDB" id="K5WMK2"/>
<dbReference type="STRING" id="650164.K5WMK2"/>
<comment type="similarity">
    <text evidence="1">Belongs to the TRAPP small subunits family. BET3 subfamily.</text>
</comment>
<evidence type="ECO:0000256" key="1">
    <source>
        <dbReference type="ARBA" id="ARBA00006218"/>
    </source>
</evidence>
<dbReference type="CDD" id="cd14944">
    <property type="entry name" value="TRAPPC6A_Trs33"/>
    <property type="match status" value="1"/>
</dbReference>
<dbReference type="SUPFAM" id="SSF111126">
    <property type="entry name" value="Ligand-binding domain in the NO signalling and Golgi transport"/>
    <property type="match status" value="1"/>
</dbReference>
<organism evidence="3 4">
    <name type="scientific">Phanerochaete carnosa (strain HHB-10118-sp)</name>
    <name type="common">White-rot fungus</name>
    <name type="synonym">Peniophora carnosa</name>
    <dbReference type="NCBI Taxonomy" id="650164"/>
    <lineage>
        <taxon>Eukaryota</taxon>
        <taxon>Fungi</taxon>
        <taxon>Dikarya</taxon>
        <taxon>Basidiomycota</taxon>
        <taxon>Agaricomycotina</taxon>
        <taxon>Agaricomycetes</taxon>
        <taxon>Polyporales</taxon>
        <taxon>Phanerochaetaceae</taxon>
        <taxon>Phanerochaete</taxon>
    </lineage>
</organism>
<dbReference type="InParanoid" id="K5WMK2"/>
<dbReference type="OrthoDB" id="941624at2759"/>
<dbReference type="HOGENOM" id="CLU_076409_0_0_1"/>
<dbReference type="FunCoup" id="K5WMK2">
    <property type="interactions" value="16"/>
</dbReference>
<dbReference type="GO" id="GO:0005802">
    <property type="term" value="C:trans-Golgi network"/>
    <property type="evidence" value="ECO:0007669"/>
    <property type="project" value="TreeGrafter"/>
</dbReference>
<feature type="region of interest" description="Disordered" evidence="2">
    <location>
        <begin position="53"/>
        <end position="85"/>
    </location>
</feature>
<dbReference type="Gene3D" id="3.30.1380.20">
    <property type="entry name" value="Trafficking protein particle complex subunit 3"/>
    <property type="match status" value="1"/>
</dbReference>
<reference evidence="3 4" key="1">
    <citation type="journal article" date="2012" name="BMC Genomics">
        <title>Comparative genomics of the white-rot fungi, Phanerochaete carnosa and P. chrysosporium, to elucidate the genetic basis of the distinct wood types they colonize.</title>
        <authorList>
            <person name="Suzuki H."/>
            <person name="MacDonald J."/>
            <person name="Syed K."/>
            <person name="Salamov A."/>
            <person name="Hori C."/>
            <person name="Aerts A."/>
            <person name="Henrissat B."/>
            <person name="Wiebenga A."/>
            <person name="vanKuyk P.A."/>
            <person name="Barry K."/>
            <person name="Lindquist E."/>
            <person name="LaButti K."/>
            <person name="Lapidus A."/>
            <person name="Lucas S."/>
            <person name="Coutinho P."/>
            <person name="Gong Y."/>
            <person name="Samejima M."/>
            <person name="Mahadevan R."/>
            <person name="Abou-Zaid M."/>
            <person name="de Vries R.P."/>
            <person name="Igarashi K."/>
            <person name="Yadav J.S."/>
            <person name="Grigoriev I.V."/>
            <person name="Master E.R."/>
        </authorList>
    </citation>
    <scope>NUCLEOTIDE SEQUENCE [LARGE SCALE GENOMIC DNA]</scope>
    <source>
        <strain evidence="3 4">HHB-10118-sp</strain>
    </source>
</reference>
<dbReference type="InterPro" id="IPR037992">
    <property type="entry name" value="TRAPPC6/Trs33"/>
</dbReference>
<dbReference type="InterPro" id="IPR007194">
    <property type="entry name" value="TRAPP_component"/>
</dbReference>
<evidence type="ECO:0008006" key="5">
    <source>
        <dbReference type="Google" id="ProtNLM"/>
    </source>
</evidence>
<dbReference type="RefSeq" id="XP_007390123.1">
    <property type="nucleotide sequence ID" value="XM_007390061.1"/>
</dbReference>
<proteinExistence type="inferred from homology"/>
<dbReference type="GO" id="GO:0005801">
    <property type="term" value="C:cis-Golgi network"/>
    <property type="evidence" value="ECO:0007669"/>
    <property type="project" value="TreeGrafter"/>
</dbReference>
<feature type="non-terminal residue" evidence="3">
    <location>
        <position position="209"/>
    </location>
</feature>
<evidence type="ECO:0000313" key="4">
    <source>
        <dbReference type="Proteomes" id="UP000008370"/>
    </source>
</evidence>
<dbReference type="Proteomes" id="UP000008370">
    <property type="component" value="Unassembled WGS sequence"/>
</dbReference>
<keyword evidence="4" id="KW-1185">Reference proteome</keyword>
<dbReference type="Pfam" id="PF04051">
    <property type="entry name" value="TRAPP"/>
    <property type="match status" value="1"/>
</dbReference>
<evidence type="ECO:0000313" key="3">
    <source>
        <dbReference type="EMBL" id="EKM60675.1"/>
    </source>
</evidence>
<protein>
    <recommendedName>
        <fullName evidence="5">Trafficking protein particle complex subunit 6B</fullName>
    </recommendedName>
</protein>
<accession>K5WMK2</accession>
<dbReference type="PANTHER" id="PTHR12817">
    <property type="entry name" value="TRAFFICKING PROTEIN PARTICLE COMPLEX SUBUNIT 6B"/>
    <property type="match status" value="1"/>
</dbReference>
<dbReference type="PANTHER" id="PTHR12817:SF0">
    <property type="entry name" value="GEO08327P1"/>
    <property type="match status" value="1"/>
</dbReference>
<dbReference type="GO" id="GO:0006888">
    <property type="term" value="P:endoplasmic reticulum to Golgi vesicle-mediated transport"/>
    <property type="evidence" value="ECO:0007669"/>
    <property type="project" value="TreeGrafter"/>
</dbReference>
<feature type="compositionally biased region" description="Polar residues" evidence="2">
    <location>
        <begin position="58"/>
        <end position="74"/>
    </location>
</feature>
<dbReference type="GeneID" id="18920223"/>
<dbReference type="EMBL" id="JH930468">
    <property type="protein sequence ID" value="EKM60675.1"/>
    <property type="molecule type" value="Genomic_DNA"/>
</dbReference>
<name>K5WMK2_PHACS</name>
<sequence length="209" mass="22839">LSALADPPVRMMDGPAMDYFLIELVSTIRASSAIAVARTKKVEQEMIEAGLLPAPLSSGATPSNRDSMASTSSKLDGKGPTDEEEEEAVRLRLESIGMHVGANVAERLCHERQLFSDTLDAIKFICKDLWAACWDKQVDNLRTNHRGVYVLQDNSFKPIQRISSWEGRADALKKAKIYAAMPAGIIRGALARLGFQAVVVPEITTLPQC</sequence>